<dbReference type="Gene3D" id="3.60.15.10">
    <property type="entry name" value="Ribonuclease Z/Hydroxyacylglutathione hydrolase-like"/>
    <property type="match status" value="1"/>
</dbReference>
<evidence type="ECO:0000313" key="5">
    <source>
        <dbReference type="Proteomes" id="UP001231109"/>
    </source>
</evidence>
<feature type="signal peptide" evidence="2">
    <location>
        <begin position="1"/>
        <end position="20"/>
    </location>
</feature>
<dbReference type="Proteomes" id="UP001231109">
    <property type="component" value="Unassembled WGS sequence"/>
</dbReference>
<comment type="caution">
    <text evidence="4">The sequence shown here is derived from an EMBL/GenBank/DDBJ whole genome shotgun (WGS) entry which is preliminary data.</text>
</comment>
<feature type="chain" id="PRO_5046666349" evidence="2">
    <location>
        <begin position="21"/>
        <end position="285"/>
    </location>
</feature>
<evidence type="ECO:0000259" key="3">
    <source>
        <dbReference type="SMART" id="SM00849"/>
    </source>
</evidence>
<evidence type="ECO:0000256" key="2">
    <source>
        <dbReference type="SAM" id="SignalP"/>
    </source>
</evidence>
<dbReference type="PANTHER" id="PTHR42951:SF4">
    <property type="entry name" value="ACYL-COENZYME A THIOESTERASE MBLAC2"/>
    <property type="match status" value="1"/>
</dbReference>
<reference evidence="4 5" key="1">
    <citation type="submission" date="2022-11" db="EMBL/GenBank/DDBJ databases">
        <title>Viruses from the air-sea interface of a natural surface slick.</title>
        <authorList>
            <person name="Rahlff J."/>
            <person name="Holmfeldt K."/>
        </authorList>
    </citation>
    <scope>NUCLEOTIDE SEQUENCE [LARGE SCALE GENOMIC DNA]</scope>
    <source>
        <strain evidence="4 5">SMS4</strain>
    </source>
</reference>
<dbReference type="InterPro" id="IPR050855">
    <property type="entry name" value="NDM-1-like"/>
</dbReference>
<dbReference type="InterPro" id="IPR001279">
    <property type="entry name" value="Metallo-B-lactamas"/>
</dbReference>
<sequence length="285" mass="31258">MNYSIIAACGLILTVFSAQADRFADVQIQETALGSNIYMLSGAGGNMATFVAGDEVLLIDSQYAELAEKIRSKVLQLSAGKPLSRLINTHVHGDHVGSNAALSAGVDIIAHQNVLVRLQQDGAFPTAGLPTTTFIEQLRLRMNGMTVRLDAMPASHTDGDIVVWFEEANIVHMGDLLFEGRFPFIDTSKGGSVKGYINNTRQLINMLNDTTKVIPGHGNLTDKAGVQRSLAMMEATLAIVNEFKAQGMTEQQAVDKGLGEQWKKWHWNFITEERWIKTLYHADVN</sequence>
<accession>A0ABT9HZE3</accession>
<dbReference type="CDD" id="cd16282">
    <property type="entry name" value="metallo-hydrolase-like_MBL-fold"/>
    <property type="match status" value="1"/>
</dbReference>
<dbReference type="SUPFAM" id="SSF56281">
    <property type="entry name" value="Metallo-hydrolase/oxidoreductase"/>
    <property type="match status" value="1"/>
</dbReference>
<keyword evidence="5" id="KW-1185">Reference proteome</keyword>
<evidence type="ECO:0000313" key="4">
    <source>
        <dbReference type="EMBL" id="MDP5136483.1"/>
    </source>
</evidence>
<keyword evidence="2" id="KW-0732">Signal</keyword>
<dbReference type="PANTHER" id="PTHR42951">
    <property type="entry name" value="METALLO-BETA-LACTAMASE DOMAIN-CONTAINING"/>
    <property type="match status" value="1"/>
</dbReference>
<dbReference type="RefSeq" id="WP_305975829.1">
    <property type="nucleotide sequence ID" value="NZ_JAPJDZ010000025.1"/>
</dbReference>
<dbReference type="InterPro" id="IPR036866">
    <property type="entry name" value="RibonucZ/Hydroxyglut_hydro"/>
</dbReference>
<gene>
    <name evidence="4" type="ORF">ORJ04_11050</name>
</gene>
<dbReference type="SMART" id="SM00849">
    <property type="entry name" value="Lactamase_B"/>
    <property type="match status" value="1"/>
</dbReference>
<comment type="similarity">
    <text evidence="1">Belongs to the metallo-beta-lactamase superfamily. Class-B beta-lactamase family.</text>
</comment>
<protein>
    <submittedName>
        <fullName evidence="4">MBL fold metallo-hydrolase</fullName>
    </submittedName>
</protein>
<organism evidence="4 5">
    <name type="scientific">Rheinheimera baltica</name>
    <dbReference type="NCBI Taxonomy" id="67576"/>
    <lineage>
        <taxon>Bacteria</taxon>
        <taxon>Pseudomonadati</taxon>
        <taxon>Pseudomonadota</taxon>
        <taxon>Gammaproteobacteria</taxon>
        <taxon>Chromatiales</taxon>
        <taxon>Chromatiaceae</taxon>
        <taxon>Rheinheimera</taxon>
    </lineage>
</organism>
<evidence type="ECO:0000256" key="1">
    <source>
        <dbReference type="ARBA" id="ARBA00005250"/>
    </source>
</evidence>
<proteinExistence type="inferred from homology"/>
<feature type="domain" description="Metallo-beta-lactamase" evidence="3">
    <location>
        <begin position="45"/>
        <end position="217"/>
    </location>
</feature>
<dbReference type="Pfam" id="PF00753">
    <property type="entry name" value="Lactamase_B"/>
    <property type="match status" value="1"/>
</dbReference>
<name>A0ABT9HZE3_9GAMM</name>
<dbReference type="EMBL" id="JAPJDZ010000025">
    <property type="protein sequence ID" value="MDP5136483.1"/>
    <property type="molecule type" value="Genomic_DNA"/>
</dbReference>